<protein>
    <submittedName>
        <fullName evidence="3">Uncharacterized protein</fullName>
    </submittedName>
</protein>
<evidence type="ECO:0000256" key="1">
    <source>
        <dbReference type="SAM" id="MobiDB-lite"/>
    </source>
</evidence>
<feature type="region of interest" description="Disordered" evidence="1">
    <location>
        <begin position="71"/>
        <end position="90"/>
    </location>
</feature>
<dbReference type="AlphaFoldDB" id="A0A9N8EHQ6"/>
<evidence type="ECO:0000256" key="2">
    <source>
        <dbReference type="SAM" id="SignalP"/>
    </source>
</evidence>
<reference evidence="3" key="1">
    <citation type="submission" date="2020-06" db="EMBL/GenBank/DDBJ databases">
        <authorList>
            <consortium name="Plant Systems Biology data submission"/>
        </authorList>
    </citation>
    <scope>NUCLEOTIDE SEQUENCE</scope>
    <source>
        <strain evidence="3">D6</strain>
    </source>
</reference>
<name>A0A9N8EHQ6_9STRA</name>
<keyword evidence="2" id="KW-0732">Signal</keyword>
<sequence length="197" mass="22837">MTQPTKRRILSFFLVVALFGSQQHHFANASMIRGPKSSKNDEVQVEDYIVMQMEMAWGMKEMSRYMTHRGQWPTRSSSASFDSDEEEGEDDDLLAIIQARNEAKEAAAKARQEEMAARQKQQQEQQQPKEQQQEQDGSRLRRHNQSEIEEDQGFHTTGSSVDDEDGWLIDEEMELILEARAAARTVEEYWDTLVTMF</sequence>
<evidence type="ECO:0000313" key="3">
    <source>
        <dbReference type="EMBL" id="CAB9518675.1"/>
    </source>
</evidence>
<feature type="compositionally biased region" description="Low complexity" evidence="1">
    <location>
        <begin position="118"/>
        <end position="130"/>
    </location>
</feature>
<proteinExistence type="predicted"/>
<evidence type="ECO:0000313" key="4">
    <source>
        <dbReference type="Proteomes" id="UP001153069"/>
    </source>
</evidence>
<feature type="region of interest" description="Disordered" evidence="1">
    <location>
        <begin position="99"/>
        <end position="165"/>
    </location>
</feature>
<feature type="compositionally biased region" description="Basic and acidic residues" evidence="1">
    <location>
        <begin position="101"/>
        <end position="117"/>
    </location>
</feature>
<feature type="chain" id="PRO_5040137325" evidence="2">
    <location>
        <begin position="30"/>
        <end position="197"/>
    </location>
</feature>
<comment type="caution">
    <text evidence="3">The sequence shown here is derived from an EMBL/GenBank/DDBJ whole genome shotgun (WGS) entry which is preliminary data.</text>
</comment>
<gene>
    <name evidence="3" type="ORF">SEMRO_953_G224210.1</name>
</gene>
<dbReference type="EMBL" id="CAICTM010000951">
    <property type="protein sequence ID" value="CAB9518675.1"/>
    <property type="molecule type" value="Genomic_DNA"/>
</dbReference>
<feature type="signal peptide" evidence="2">
    <location>
        <begin position="1"/>
        <end position="29"/>
    </location>
</feature>
<dbReference type="Proteomes" id="UP001153069">
    <property type="component" value="Unassembled WGS sequence"/>
</dbReference>
<organism evidence="3 4">
    <name type="scientific">Seminavis robusta</name>
    <dbReference type="NCBI Taxonomy" id="568900"/>
    <lineage>
        <taxon>Eukaryota</taxon>
        <taxon>Sar</taxon>
        <taxon>Stramenopiles</taxon>
        <taxon>Ochrophyta</taxon>
        <taxon>Bacillariophyta</taxon>
        <taxon>Bacillariophyceae</taxon>
        <taxon>Bacillariophycidae</taxon>
        <taxon>Naviculales</taxon>
        <taxon>Naviculaceae</taxon>
        <taxon>Seminavis</taxon>
    </lineage>
</organism>
<keyword evidence="4" id="KW-1185">Reference proteome</keyword>
<accession>A0A9N8EHQ6</accession>